<proteinExistence type="predicted"/>
<evidence type="ECO:0000256" key="1">
    <source>
        <dbReference type="SAM" id="Coils"/>
    </source>
</evidence>
<gene>
    <name evidence="2" type="ORF">O0S09_03825</name>
</gene>
<reference evidence="2" key="1">
    <citation type="submission" date="2022-12" db="EMBL/GenBank/DDBJ databases">
        <title>Isolation and characterisation of novel Methanocorpusculum spp. from native Australian herbivores indicates the genus is ancestrally host-associated.</title>
        <authorList>
            <person name="Volmer J.G."/>
            <person name="Soo R.M."/>
            <person name="Evans P.N."/>
            <person name="Hoedt E.C."/>
            <person name="Astorga Alsina A.L."/>
            <person name="Woodcroft B.J."/>
            <person name="Tyson G.W."/>
            <person name="Hugenholtz P."/>
            <person name="Morrison M."/>
        </authorList>
    </citation>
    <scope>NUCLEOTIDE SEQUENCE</scope>
    <source>
        <strain evidence="2">CW153</strain>
    </source>
</reference>
<feature type="coiled-coil region" evidence="1">
    <location>
        <begin position="94"/>
        <end position="121"/>
    </location>
</feature>
<dbReference type="Proteomes" id="UP001141336">
    <property type="component" value="Unassembled WGS sequence"/>
</dbReference>
<organism evidence="2 3">
    <name type="scientific">Methanocorpusculum vombati</name>
    <dbReference type="NCBI Taxonomy" id="3002864"/>
    <lineage>
        <taxon>Archaea</taxon>
        <taxon>Methanobacteriati</taxon>
        <taxon>Methanobacteriota</taxon>
        <taxon>Stenosarchaea group</taxon>
        <taxon>Methanomicrobia</taxon>
        <taxon>Methanomicrobiales</taxon>
        <taxon>Methanocorpusculaceae</taxon>
        <taxon>Methanocorpusculum</taxon>
    </lineage>
</organism>
<dbReference type="EMBL" id="JAPTGC010000004">
    <property type="protein sequence ID" value="MCZ0862385.1"/>
    <property type="molecule type" value="Genomic_DNA"/>
</dbReference>
<evidence type="ECO:0000313" key="2">
    <source>
        <dbReference type="EMBL" id="MCZ0862385.1"/>
    </source>
</evidence>
<comment type="caution">
    <text evidence="2">The sequence shown here is derived from an EMBL/GenBank/DDBJ whole genome shotgun (WGS) entry which is preliminary data.</text>
</comment>
<protein>
    <submittedName>
        <fullName evidence="2">Uncharacterized protein</fullName>
    </submittedName>
</protein>
<keyword evidence="3" id="KW-1185">Reference proteome</keyword>
<evidence type="ECO:0000313" key="3">
    <source>
        <dbReference type="Proteomes" id="UP001141336"/>
    </source>
</evidence>
<keyword evidence="1" id="KW-0175">Coiled coil</keyword>
<accession>A0ABT4IKV0</accession>
<dbReference type="RefSeq" id="WP_268922627.1">
    <property type="nucleotide sequence ID" value="NZ_JAPTGC010000004.1"/>
</dbReference>
<sequence length="131" mass="15800">MEGETRKKYPPEKLNFRLGSEYIQNFYNYMDQHGGKKIDFVRSAIDYWMSVDGNPAQMQQQIETIRKELVLREELLENSQKHCEERITYLDRILEEKDARIRLLQERIEQQDAVIKKLLNNTTRQNEDEHP</sequence>
<name>A0ABT4IKV0_9EURY</name>